<reference evidence="3" key="1">
    <citation type="submission" date="2016-10" db="EMBL/GenBank/DDBJ databases">
        <authorList>
            <person name="Varghese N."/>
            <person name="Submissions S."/>
        </authorList>
    </citation>
    <scope>NUCLEOTIDE SEQUENCE [LARGE SCALE GENOMIC DNA]</scope>
    <source>
        <strain evidence="3">ATCC 700379</strain>
    </source>
</reference>
<sequence>MKVIEKSVKAVDHMIAYTHIAVGAKTVCFMFSGIGYNYDKPLLYYATMEMLQNTIDVVHVHYMYDKKMLKKPFDVKSKMMMRDIQPVIDDVLVGHTYEHCMFLGKSIGTIPITADLIKKEAFRNSKIILLTPLITYDNLFTNLLESKHQGLFVIGDRDRFFDSERVEQLRRTNLHIEVIHDADHSLDVGVDTFDTASSITALAKVMELIRSTIQNGQG</sequence>
<proteinExistence type="predicted"/>
<accession>A0A1I2R1P3</accession>
<dbReference type="RefSeq" id="WP_093671436.1">
    <property type="nucleotide sequence ID" value="NZ_FOOY01000008.1"/>
</dbReference>
<dbReference type="STRING" id="269670.SAMN02982927_01417"/>
<dbReference type="InterPro" id="IPR029058">
    <property type="entry name" value="AB_hydrolase_fold"/>
</dbReference>
<evidence type="ECO:0000313" key="3">
    <source>
        <dbReference type="Proteomes" id="UP000198752"/>
    </source>
</evidence>
<gene>
    <name evidence="2" type="ORF">SAMN02982927_01417</name>
</gene>
<dbReference type="InterPro" id="IPR017018">
    <property type="entry name" value="UCP033634"/>
</dbReference>
<evidence type="ECO:0000259" key="1">
    <source>
        <dbReference type="Pfam" id="PF20408"/>
    </source>
</evidence>
<keyword evidence="3" id="KW-1185">Reference proteome</keyword>
<protein>
    <recommendedName>
        <fullName evidence="1">KANL3/Tex30 alpha/beta hydrolase-like domain-containing protein</fullName>
    </recommendedName>
</protein>
<feature type="domain" description="KANL3/Tex30 alpha/beta hydrolase-like" evidence="1">
    <location>
        <begin position="33"/>
        <end position="195"/>
    </location>
</feature>
<dbReference type="OrthoDB" id="1908495at2"/>
<dbReference type="AlphaFoldDB" id="A0A1I2R1P3"/>
<evidence type="ECO:0000313" key="2">
    <source>
        <dbReference type="EMBL" id="SFG33419.1"/>
    </source>
</evidence>
<dbReference type="InterPro" id="IPR046879">
    <property type="entry name" value="KANL3/Tex30_Abhydrolase"/>
</dbReference>
<dbReference type="Gene3D" id="3.40.50.1820">
    <property type="entry name" value="alpha/beta hydrolase"/>
    <property type="match status" value="1"/>
</dbReference>
<organism evidence="2 3">
    <name type="scientific">Sporolactobacillus nakayamae</name>
    <dbReference type="NCBI Taxonomy" id="269670"/>
    <lineage>
        <taxon>Bacteria</taxon>
        <taxon>Bacillati</taxon>
        <taxon>Bacillota</taxon>
        <taxon>Bacilli</taxon>
        <taxon>Bacillales</taxon>
        <taxon>Sporolactobacillaceae</taxon>
        <taxon>Sporolactobacillus</taxon>
    </lineage>
</organism>
<name>A0A1I2R1P3_9BACL</name>
<dbReference type="EMBL" id="FOOY01000008">
    <property type="protein sequence ID" value="SFG33419.1"/>
    <property type="molecule type" value="Genomic_DNA"/>
</dbReference>
<dbReference type="ESTHER" id="9bacl-a0a1i2r1p3">
    <property type="family name" value="UCP033634"/>
</dbReference>
<dbReference type="PIRSF" id="PIRSF033634">
    <property type="entry name" value="UCP033634"/>
    <property type="match status" value="1"/>
</dbReference>
<dbReference type="Pfam" id="PF20408">
    <property type="entry name" value="Abhydrolase_11"/>
    <property type="match status" value="1"/>
</dbReference>
<dbReference type="Proteomes" id="UP000198752">
    <property type="component" value="Unassembled WGS sequence"/>
</dbReference>